<dbReference type="GO" id="GO:0008270">
    <property type="term" value="F:zinc ion binding"/>
    <property type="evidence" value="ECO:0007669"/>
    <property type="project" value="UniProtKB-KW"/>
</dbReference>
<dbReference type="GO" id="GO:0006511">
    <property type="term" value="P:ubiquitin-dependent protein catabolic process"/>
    <property type="evidence" value="ECO:0007669"/>
    <property type="project" value="TreeGrafter"/>
</dbReference>
<dbReference type="SUPFAM" id="SSF49879">
    <property type="entry name" value="SMAD/FHA domain"/>
    <property type="match status" value="1"/>
</dbReference>
<evidence type="ECO:0000256" key="2">
    <source>
        <dbReference type="ARBA" id="ARBA00022723"/>
    </source>
</evidence>
<evidence type="ECO:0000259" key="9">
    <source>
        <dbReference type="PROSITE" id="PS50089"/>
    </source>
</evidence>
<reference evidence="10" key="1">
    <citation type="submission" date="2020-05" db="EMBL/GenBank/DDBJ databases">
        <title>Phylogenomic resolution of chytrid fungi.</title>
        <authorList>
            <person name="Stajich J.E."/>
            <person name="Amses K."/>
            <person name="Simmons R."/>
            <person name="Seto K."/>
            <person name="Myers J."/>
            <person name="Bonds A."/>
            <person name="Quandt C.A."/>
            <person name="Barry K."/>
            <person name="Liu P."/>
            <person name="Grigoriev I."/>
            <person name="Longcore J.E."/>
            <person name="James T.Y."/>
        </authorList>
    </citation>
    <scope>NUCLEOTIDE SEQUENCE</scope>
    <source>
        <strain evidence="10">JEL0476</strain>
    </source>
</reference>
<evidence type="ECO:0000256" key="1">
    <source>
        <dbReference type="ARBA" id="ARBA00022679"/>
    </source>
</evidence>
<dbReference type="GO" id="GO:0000151">
    <property type="term" value="C:ubiquitin ligase complex"/>
    <property type="evidence" value="ECO:0007669"/>
    <property type="project" value="TreeGrafter"/>
</dbReference>
<keyword evidence="3 6" id="KW-0863">Zinc-finger</keyword>
<dbReference type="PANTHER" id="PTHR15067:SF7">
    <property type="entry name" value="E3 UBIQUITIN-PROTEIN LIGASE DMA1-RELATED"/>
    <property type="match status" value="1"/>
</dbReference>
<organism evidence="10 11">
    <name type="scientific">Clydaea vesicula</name>
    <dbReference type="NCBI Taxonomy" id="447962"/>
    <lineage>
        <taxon>Eukaryota</taxon>
        <taxon>Fungi</taxon>
        <taxon>Fungi incertae sedis</taxon>
        <taxon>Chytridiomycota</taxon>
        <taxon>Chytridiomycota incertae sedis</taxon>
        <taxon>Chytridiomycetes</taxon>
        <taxon>Lobulomycetales</taxon>
        <taxon>Lobulomycetaceae</taxon>
        <taxon>Clydaea</taxon>
    </lineage>
</organism>
<keyword evidence="11" id="KW-1185">Reference proteome</keyword>
<dbReference type="EMBL" id="JADGJW010000206">
    <property type="protein sequence ID" value="KAJ3221834.1"/>
    <property type="molecule type" value="Genomic_DNA"/>
</dbReference>
<dbReference type="Gene3D" id="3.30.40.10">
    <property type="entry name" value="Zinc/RING finger domain, C3HC4 (zinc finger)"/>
    <property type="match status" value="1"/>
</dbReference>
<accession>A0AAD5U1Z6</accession>
<dbReference type="GO" id="GO:0005829">
    <property type="term" value="C:cytosol"/>
    <property type="evidence" value="ECO:0007669"/>
    <property type="project" value="TreeGrafter"/>
</dbReference>
<keyword evidence="2" id="KW-0479">Metal-binding</keyword>
<dbReference type="GO" id="GO:0061630">
    <property type="term" value="F:ubiquitin protein ligase activity"/>
    <property type="evidence" value="ECO:0007669"/>
    <property type="project" value="TreeGrafter"/>
</dbReference>
<feature type="domain" description="RING-type" evidence="9">
    <location>
        <begin position="245"/>
        <end position="288"/>
    </location>
</feature>
<feature type="compositionally biased region" description="Polar residues" evidence="7">
    <location>
        <begin position="376"/>
        <end position="405"/>
    </location>
</feature>
<feature type="region of interest" description="Disordered" evidence="7">
    <location>
        <begin position="1"/>
        <end position="30"/>
    </location>
</feature>
<comment type="caution">
    <text evidence="10">The sequence shown here is derived from an EMBL/GenBank/DDBJ whole genome shotgun (WGS) entry which is preliminary data.</text>
</comment>
<dbReference type="SMART" id="SM00184">
    <property type="entry name" value="RING"/>
    <property type="match status" value="1"/>
</dbReference>
<proteinExistence type="predicted"/>
<name>A0AAD5U1Z6_9FUNG</name>
<evidence type="ECO:0008006" key="12">
    <source>
        <dbReference type="Google" id="ProtNLM"/>
    </source>
</evidence>
<evidence type="ECO:0000256" key="6">
    <source>
        <dbReference type="PROSITE-ProRule" id="PRU00175"/>
    </source>
</evidence>
<evidence type="ECO:0000259" key="8">
    <source>
        <dbReference type="PROSITE" id="PS50006"/>
    </source>
</evidence>
<keyword evidence="5" id="KW-0862">Zinc</keyword>
<keyword evidence="4" id="KW-0833">Ubl conjugation pathway</keyword>
<dbReference type="InterPro" id="IPR001841">
    <property type="entry name" value="Znf_RING"/>
</dbReference>
<dbReference type="PROSITE" id="PS50089">
    <property type="entry name" value="ZF_RING_2"/>
    <property type="match status" value="1"/>
</dbReference>
<dbReference type="GO" id="GO:0016567">
    <property type="term" value="P:protein ubiquitination"/>
    <property type="evidence" value="ECO:0007669"/>
    <property type="project" value="TreeGrafter"/>
</dbReference>
<dbReference type="Proteomes" id="UP001211065">
    <property type="component" value="Unassembled WGS sequence"/>
</dbReference>
<dbReference type="GO" id="GO:0032153">
    <property type="term" value="C:cell division site"/>
    <property type="evidence" value="ECO:0007669"/>
    <property type="project" value="TreeGrafter"/>
</dbReference>
<dbReference type="SMART" id="SM00240">
    <property type="entry name" value="FHA"/>
    <property type="match status" value="1"/>
</dbReference>
<evidence type="ECO:0000256" key="3">
    <source>
        <dbReference type="ARBA" id="ARBA00022771"/>
    </source>
</evidence>
<evidence type="ECO:0000313" key="11">
    <source>
        <dbReference type="Proteomes" id="UP001211065"/>
    </source>
</evidence>
<dbReference type="InterPro" id="IPR013083">
    <property type="entry name" value="Znf_RING/FYVE/PHD"/>
</dbReference>
<dbReference type="AlphaFoldDB" id="A0AAD5U1Z6"/>
<dbReference type="PANTHER" id="PTHR15067">
    <property type="entry name" value="E3 UBIQUITIN-PROTEIN LIGASE RNF8"/>
    <property type="match status" value="1"/>
</dbReference>
<gene>
    <name evidence="10" type="ORF">HK099_003056</name>
</gene>
<evidence type="ECO:0000313" key="10">
    <source>
        <dbReference type="EMBL" id="KAJ3221834.1"/>
    </source>
</evidence>
<dbReference type="InterPro" id="IPR000253">
    <property type="entry name" value="FHA_dom"/>
</dbReference>
<evidence type="ECO:0000256" key="4">
    <source>
        <dbReference type="ARBA" id="ARBA00022786"/>
    </source>
</evidence>
<dbReference type="InterPro" id="IPR008984">
    <property type="entry name" value="SMAD_FHA_dom_sf"/>
</dbReference>
<protein>
    <recommendedName>
        <fullName evidence="12">SMAD/FHA domain-containing protein</fullName>
    </recommendedName>
</protein>
<evidence type="ECO:0000256" key="7">
    <source>
        <dbReference type="SAM" id="MobiDB-lite"/>
    </source>
</evidence>
<feature type="compositionally biased region" description="Low complexity" evidence="7">
    <location>
        <begin position="364"/>
        <end position="375"/>
    </location>
</feature>
<dbReference type="Gene3D" id="2.60.200.20">
    <property type="match status" value="1"/>
</dbReference>
<sequence>MSENDSSSKKLGSPLLEEVERSANNSADDIQLNNVLSDRRQSAFMGFQDAGYNSSKNNGNSDTKPNLIRLQLIPWSTVPMIKPVLNELVERRVKEGQTFRVGRQVQREGVPASAEPLNPLDVWFTSKVVSRAHAEFSIKDGLIWIRDIGSSSGTFINKNRLSPTTKESKPFQVKEGDIIQFGVDYKGKPDDIYKSITIRIGFYDQSWVHERLKKSNPLKFRNCLISLLNSTKEGEQSLEDQTAECCICFDETGAFQALFIAPCSHCYHYKCVAAIIVQSAMFQCPLCRQVANLTASVSMDNLHTAIDENEVAIGAKGDPNAKYAVIPQILEAVVEPTAVSNEIVPKKRRSSFTARISTFLGRRSSTTSNDSASASPQSNPNTTPQGTSGSPLRNSVSASPFQPVTESSENNNVAENELAEEGLEVEAILLDTSNEPNYVATANGASSLPLRTHTSTIVSNANNIPRSTTVNTFEDDSDVYVENNSPVVNIPGTINEV</sequence>
<dbReference type="Pfam" id="PF00498">
    <property type="entry name" value="FHA"/>
    <property type="match status" value="1"/>
</dbReference>
<feature type="domain" description="FHA" evidence="8">
    <location>
        <begin position="99"/>
        <end position="161"/>
    </location>
</feature>
<feature type="region of interest" description="Disordered" evidence="7">
    <location>
        <begin position="362"/>
        <end position="412"/>
    </location>
</feature>
<dbReference type="Pfam" id="PF17123">
    <property type="entry name" value="zf-RING_11"/>
    <property type="match status" value="1"/>
</dbReference>
<keyword evidence="1" id="KW-0808">Transferase</keyword>
<dbReference type="PROSITE" id="PS50006">
    <property type="entry name" value="FHA_DOMAIN"/>
    <property type="match status" value="1"/>
</dbReference>
<evidence type="ECO:0000256" key="5">
    <source>
        <dbReference type="ARBA" id="ARBA00022833"/>
    </source>
</evidence>
<dbReference type="SUPFAM" id="SSF57850">
    <property type="entry name" value="RING/U-box"/>
    <property type="match status" value="1"/>
</dbReference>